<dbReference type="Proteomes" id="UP000076420">
    <property type="component" value="Unassembled WGS sequence"/>
</dbReference>
<dbReference type="Pfam" id="PF07707">
    <property type="entry name" value="BACK"/>
    <property type="match status" value="1"/>
</dbReference>
<dbReference type="VEuPathDB" id="VectorBase:BGLB023759"/>
<feature type="domain" description="BTB" evidence="3">
    <location>
        <begin position="24"/>
        <end position="91"/>
    </location>
</feature>
<evidence type="ECO:0000256" key="2">
    <source>
        <dbReference type="ARBA" id="ARBA00022737"/>
    </source>
</evidence>
<dbReference type="PROSITE" id="PS50097">
    <property type="entry name" value="BTB"/>
    <property type="match status" value="1"/>
</dbReference>
<dbReference type="SMART" id="SM00225">
    <property type="entry name" value="BTB"/>
    <property type="match status" value="1"/>
</dbReference>
<dbReference type="Gene3D" id="3.30.710.10">
    <property type="entry name" value="Potassium Channel Kv1.1, Chain A"/>
    <property type="match status" value="1"/>
</dbReference>
<evidence type="ECO:0000313" key="5">
    <source>
        <dbReference type="Proteomes" id="UP000076420"/>
    </source>
</evidence>
<proteinExistence type="predicted"/>
<dbReference type="Pfam" id="PF00651">
    <property type="entry name" value="BTB"/>
    <property type="match status" value="1"/>
</dbReference>
<dbReference type="InterPro" id="IPR000210">
    <property type="entry name" value="BTB/POZ_dom"/>
</dbReference>
<dbReference type="Gene3D" id="1.25.40.420">
    <property type="match status" value="1"/>
</dbReference>
<dbReference type="KEGG" id="bgt:106077200"/>
<dbReference type="SUPFAM" id="SSF54695">
    <property type="entry name" value="POZ domain"/>
    <property type="match status" value="1"/>
</dbReference>
<keyword evidence="1" id="KW-0880">Kelch repeat</keyword>
<dbReference type="PANTHER" id="PTHR45632:SF3">
    <property type="entry name" value="KELCH-LIKE PROTEIN 32"/>
    <property type="match status" value="1"/>
</dbReference>
<dbReference type="AlphaFoldDB" id="A0A2C9KUW8"/>
<name>A0A2C9KUW8_BIOGL</name>
<evidence type="ECO:0000313" key="4">
    <source>
        <dbReference type="EnsemblMetazoa" id="BGLB023759-PA"/>
    </source>
</evidence>
<keyword evidence="2" id="KW-0677">Repeat</keyword>
<evidence type="ECO:0000259" key="3">
    <source>
        <dbReference type="PROSITE" id="PS50097"/>
    </source>
</evidence>
<dbReference type="STRING" id="6526.A0A2C9KUW8"/>
<dbReference type="VEuPathDB" id="VectorBase:BGLAX_032666"/>
<dbReference type="InterPro" id="IPR011705">
    <property type="entry name" value="BACK"/>
</dbReference>
<dbReference type="PANTHER" id="PTHR45632">
    <property type="entry name" value="LD33804P"/>
    <property type="match status" value="1"/>
</dbReference>
<evidence type="ECO:0000256" key="1">
    <source>
        <dbReference type="ARBA" id="ARBA00022441"/>
    </source>
</evidence>
<dbReference type="InterPro" id="IPR011333">
    <property type="entry name" value="SKP1/BTB/POZ_sf"/>
</dbReference>
<gene>
    <name evidence="4" type="primary">106077200</name>
</gene>
<protein>
    <recommendedName>
        <fullName evidence="3">BTB domain-containing protein</fullName>
    </recommendedName>
</protein>
<accession>A0A2C9KUW8</accession>
<organism evidence="4 5">
    <name type="scientific">Biomphalaria glabrata</name>
    <name type="common">Bloodfluke planorb</name>
    <name type="synonym">Freshwater snail</name>
    <dbReference type="NCBI Taxonomy" id="6526"/>
    <lineage>
        <taxon>Eukaryota</taxon>
        <taxon>Metazoa</taxon>
        <taxon>Spiralia</taxon>
        <taxon>Lophotrochozoa</taxon>
        <taxon>Mollusca</taxon>
        <taxon>Gastropoda</taxon>
        <taxon>Heterobranchia</taxon>
        <taxon>Euthyneura</taxon>
        <taxon>Panpulmonata</taxon>
        <taxon>Hygrophila</taxon>
        <taxon>Lymnaeoidea</taxon>
        <taxon>Planorbidae</taxon>
        <taxon>Biomphalaria</taxon>
    </lineage>
</organism>
<dbReference type="CDD" id="cd14733">
    <property type="entry name" value="BACK"/>
    <property type="match status" value="1"/>
</dbReference>
<sequence>MEPKNVLPKNLAQTNRLHSSQQQNNIRIIIGSDIFLSNKFILSACSKYFQALLSSDTNISKSVSLLIKGIDAQTFANVLHMITKGENTMTENNVLAMWRAAHHLKIGRLIELCERYVSAHVTEENYLNIYQHAIALKSETVHERILLLMIRNFDRFKKTDTFLNLTPKTLIEIITSGGIKSHDNVIVAIFDWIYYTRTERLQSCGESPKEENKPKESAGNADWDMEVHFNDRDLFSNTDNHPTNRKELLGKLVSLVQFDLVTTDGLRKLLDNDDVMENRDARNTVRRAISSQLENEKLVKLQLNAEEMTPEAMSLSGLTFEEICSEVALASPKFQLVILFIDRNHRLFALNLLNNEICQLVFDIKGAYEDIFLLDSKLHLLVNLTFSHPEYDLRQYQILDCQDTTQLKQIYCGSKYKIKFTINGGFHYGFITVNRTSLKIIRAKRNDPLQINWTDFEEYYEIGEVTSLVNFENKIVGFFSSEEEGKEATRIFSFNTTSRTFNFTVSLNGSAKNLATFTFKKRLFVIQGCGTLTELLRRDGFLQADSHPPLWDMPLEIFGAVVLNKTFLVMARLDNVQNLPTTCQFGRIKFVNLTNGANICLYLPIPSHWLQKNSN</sequence>
<dbReference type="OrthoDB" id="10266865at2759"/>
<reference evidence="4" key="1">
    <citation type="submission" date="2020-05" db="UniProtKB">
        <authorList>
            <consortium name="EnsemblMetazoa"/>
        </authorList>
    </citation>
    <scope>IDENTIFICATION</scope>
    <source>
        <strain evidence="4">BB02</strain>
    </source>
</reference>
<dbReference type="EnsemblMetazoa" id="BGLB023759-RA">
    <property type="protein sequence ID" value="BGLB023759-PA"/>
    <property type="gene ID" value="BGLB023759"/>
</dbReference>